<name>A0AB34AF57_STAUR</name>
<gene>
    <name evidence="1" type="ORF">SCO02_04260</name>
</gene>
<dbReference type="EMBL" id="BKAW01000003">
    <property type="protein sequence ID" value="GEQ01985.1"/>
    <property type="molecule type" value="Genomic_DNA"/>
</dbReference>
<evidence type="ECO:0000313" key="1">
    <source>
        <dbReference type="EMBL" id="GEQ01985.1"/>
    </source>
</evidence>
<dbReference type="RefSeq" id="WP_186300697.1">
    <property type="nucleotide sequence ID" value="NZ_JAMCAG010000001.1"/>
</dbReference>
<proteinExistence type="predicted"/>
<protein>
    <submittedName>
        <fullName evidence="1">Uncharacterized protein</fullName>
    </submittedName>
</protein>
<dbReference type="AlphaFoldDB" id="A0AB34AF57"/>
<sequence length="48" mass="5460">MTEIDNTEIFELLRILQDKNNKQSKTKKVKVNESLIGAITGKDPRQSS</sequence>
<reference evidence="1 2" key="1">
    <citation type="submission" date="2019-07" db="EMBL/GenBank/DDBJ databases">
        <title>Whole genome shotgun sequence of Staphylococcus cohnii subsp. urealyticus NBRC 109766.</title>
        <authorList>
            <person name="Hosoyama A."/>
            <person name="Uohara A."/>
            <person name="Ohji S."/>
            <person name="Ichikawa N."/>
        </authorList>
    </citation>
    <scope>NUCLEOTIDE SEQUENCE [LARGE SCALE GENOMIC DNA]</scope>
    <source>
        <strain evidence="1 2">NBRC 109766</strain>
    </source>
</reference>
<evidence type="ECO:0000313" key="2">
    <source>
        <dbReference type="Proteomes" id="UP000321839"/>
    </source>
</evidence>
<organism evidence="1 2">
    <name type="scientific">Staphylococcus ureilyticus</name>
    <name type="common">Staphylococcus cohnii subsp. urealyticus</name>
    <dbReference type="NCBI Taxonomy" id="94138"/>
    <lineage>
        <taxon>Bacteria</taxon>
        <taxon>Bacillati</taxon>
        <taxon>Bacillota</taxon>
        <taxon>Bacilli</taxon>
        <taxon>Bacillales</taxon>
        <taxon>Staphylococcaceae</taxon>
        <taxon>Staphylococcus</taxon>
        <taxon>Staphylococcus cohnii species complex</taxon>
    </lineage>
</organism>
<dbReference type="Proteomes" id="UP000321839">
    <property type="component" value="Unassembled WGS sequence"/>
</dbReference>
<comment type="caution">
    <text evidence="1">The sequence shown here is derived from an EMBL/GenBank/DDBJ whole genome shotgun (WGS) entry which is preliminary data.</text>
</comment>
<keyword evidence="2" id="KW-1185">Reference proteome</keyword>
<accession>A0AB34AF57</accession>